<name>A0A316ZG40_9BASI</name>
<keyword evidence="1" id="KW-0175">Coiled coil</keyword>
<keyword evidence="4" id="KW-1185">Reference proteome</keyword>
<reference evidence="3 4" key="1">
    <citation type="journal article" date="2018" name="Mol. Biol. Evol.">
        <title>Broad Genomic Sampling Reveals a Smut Pathogenic Ancestry of the Fungal Clade Ustilaginomycotina.</title>
        <authorList>
            <person name="Kijpornyongpan T."/>
            <person name="Mondo S.J."/>
            <person name="Barry K."/>
            <person name="Sandor L."/>
            <person name="Lee J."/>
            <person name="Lipzen A."/>
            <person name="Pangilinan J."/>
            <person name="LaButti K."/>
            <person name="Hainaut M."/>
            <person name="Henrissat B."/>
            <person name="Grigoriev I.V."/>
            <person name="Spatafora J.W."/>
            <person name="Aime M.C."/>
        </authorList>
    </citation>
    <scope>NUCLEOTIDE SEQUENCE [LARGE SCALE GENOMIC DNA]</scope>
    <source>
        <strain evidence="3 4">MCA 4186</strain>
    </source>
</reference>
<protein>
    <submittedName>
        <fullName evidence="3">Uncharacterized protein</fullName>
    </submittedName>
</protein>
<evidence type="ECO:0000313" key="3">
    <source>
        <dbReference type="EMBL" id="PWN99325.1"/>
    </source>
</evidence>
<dbReference type="GeneID" id="37269434"/>
<evidence type="ECO:0000256" key="1">
    <source>
        <dbReference type="SAM" id="Coils"/>
    </source>
</evidence>
<proteinExistence type="predicted"/>
<feature type="compositionally biased region" description="Low complexity" evidence="2">
    <location>
        <begin position="179"/>
        <end position="216"/>
    </location>
</feature>
<dbReference type="EMBL" id="KZ819288">
    <property type="protein sequence ID" value="PWN99325.1"/>
    <property type="molecule type" value="Genomic_DNA"/>
</dbReference>
<feature type="region of interest" description="Disordered" evidence="2">
    <location>
        <begin position="175"/>
        <end position="223"/>
    </location>
</feature>
<dbReference type="PANTHER" id="PTHR41390:SF1">
    <property type="entry name" value="NADH-UBIQUINONE OXIDOREDUCTASE 213 KDA SUBUNIT"/>
    <property type="match status" value="1"/>
</dbReference>
<evidence type="ECO:0000256" key="2">
    <source>
        <dbReference type="SAM" id="MobiDB-lite"/>
    </source>
</evidence>
<dbReference type="PANTHER" id="PTHR41390">
    <property type="entry name" value="CHROMOSOME 7, WHOLE GENOME SHOTGUN SEQUENCE"/>
    <property type="match status" value="1"/>
</dbReference>
<feature type="coiled-coil region" evidence="1">
    <location>
        <begin position="245"/>
        <end position="272"/>
    </location>
</feature>
<dbReference type="Proteomes" id="UP000245946">
    <property type="component" value="Unassembled WGS sequence"/>
</dbReference>
<dbReference type="RefSeq" id="XP_025599604.1">
    <property type="nucleotide sequence ID" value="XM_025741890.1"/>
</dbReference>
<dbReference type="AlphaFoldDB" id="A0A316ZG40"/>
<gene>
    <name evidence="3" type="ORF">FA09DRAFT_328734</name>
</gene>
<evidence type="ECO:0000313" key="4">
    <source>
        <dbReference type="Proteomes" id="UP000245946"/>
    </source>
</evidence>
<sequence>MSAVASSSSSSAASSSAAPAAQSQRIGIEQLLAARRASPAVRVVVDAPALSIGCAAVLALRAVAIGQPAALVGTRTLMGMFPVAFPYFALRELVVVPQLGGSVTSAEARHLGGVPQSALSGLLLGPVVSMYRSRGAMHGVPRAALTFAAAFGGGQLLLNEVMAASGWVYAKTRSESEQSEVSSGASPSGSVASAAAPSRPLAAPAQPDAMPAAPSPEAQHDEPWYSRASLSRLLPVRKISDDEYARKLGERERELEKRLAELHGELRASSVEERGAGAVKV</sequence>
<accession>A0A316ZG40</accession>
<dbReference type="STRING" id="58919.A0A316ZG40"/>
<organism evidence="3 4">
    <name type="scientific">Tilletiopsis washingtonensis</name>
    <dbReference type="NCBI Taxonomy" id="58919"/>
    <lineage>
        <taxon>Eukaryota</taxon>
        <taxon>Fungi</taxon>
        <taxon>Dikarya</taxon>
        <taxon>Basidiomycota</taxon>
        <taxon>Ustilaginomycotina</taxon>
        <taxon>Exobasidiomycetes</taxon>
        <taxon>Entylomatales</taxon>
        <taxon>Entylomatales incertae sedis</taxon>
        <taxon>Tilletiopsis</taxon>
    </lineage>
</organism>